<organism evidence="3 4">
    <name type="scientific">Juglans regia</name>
    <name type="common">English walnut</name>
    <dbReference type="NCBI Taxonomy" id="51240"/>
    <lineage>
        <taxon>Eukaryota</taxon>
        <taxon>Viridiplantae</taxon>
        <taxon>Streptophyta</taxon>
        <taxon>Embryophyta</taxon>
        <taxon>Tracheophyta</taxon>
        <taxon>Spermatophyta</taxon>
        <taxon>Magnoliopsida</taxon>
        <taxon>eudicotyledons</taxon>
        <taxon>Gunneridae</taxon>
        <taxon>Pentapetalae</taxon>
        <taxon>rosids</taxon>
        <taxon>fabids</taxon>
        <taxon>Fagales</taxon>
        <taxon>Juglandaceae</taxon>
        <taxon>Juglans</taxon>
    </lineage>
</organism>
<keyword evidence="1" id="KW-1133">Transmembrane helix</keyword>
<dbReference type="InterPro" id="IPR013103">
    <property type="entry name" value="RVT_2"/>
</dbReference>
<reference evidence="3" key="2">
    <citation type="submission" date="2020-03" db="EMBL/GenBank/DDBJ databases">
        <title>Walnut 2.0.</title>
        <authorList>
            <person name="Marrano A."/>
            <person name="Britton M."/>
            <person name="Zimin A.V."/>
            <person name="Zaini P.A."/>
            <person name="Workman R."/>
            <person name="Puiu D."/>
            <person name="Bianco L."/>
            <person name="Allen B.J."/>
            <person name="Troggio M."/>
            <person name="Leslie C.A."/>
            <person name="Timp W."/>
            <person name="Dendekar A."/>
            <person name="Salzberg S.L."/>
            <person name="Neale D.B."/>
        </authorList>
    </citation>
    <scope>NUCLEOTIDE SEQUENCE</scope>
    <source>
        <tissue evidence="3">Leaves</tissue>
    </source>
</reference>
<evidence type="ECO:0000256" key="1">
    <source>
        <dbReference type="SAM" id="Phobius"/>
    </source>
</evidence>
<evidence type="ECO:0000259" key="2">
    <source>
        <dbReference type="Pfam" id="PF07727"/>
    </source>
</evidence>
<gene>
    <name evidence="3" type="ORF">F2P56_008735</name>
</gene>
<keyword evidence="1" id="KW-0472">Membrane</keyword>
<feature type="transmembrane region" description="Helical" evidence="1">
    <location>
        <begin position="12"/>
        <end position="32"/>
    </location>
</feature>
<evidence type="ECO:0000313" key="3">
    <source>
        <dbReference type="EMBL" id="KAF5471979.1"/>
    </source>
</evidence>
<dbReference type="Proteomes" id="UP000619265">
    <property type="component" value="Unassembled WGS sequence"/>
</dbReference>
<dbReference type="Pfam" id="PF07727">
    <property type="entry name" value="RVT_2"/>
    <property type="match status" value="1"/>
</dbReference>
<dbReference type="EMBL" id="LIHL02000004">
    <property type="protein sequence ID" value="KAF5471979.1"/>
    <property type="molecule type" value="Genomic_DNA"/>
</dbReference>
<evidence type="ECO:0000313" key="4">
    <source>
        <dbReference type="Proteomes" id="UP000619265"/>
    </source>
</evidence>
<proteinExistence type="predicted"/>
<sequence length="116" mass="13580">MDSEFTTLLHYGTWELVLATLNMNIIGCRWVYHIKRRPDGSIDRYKERLVTEGYHQQDGIDFLDTFSPMVKPTTNQLVLAHALSFGWTIQLLDIQNIFPHGFLIEEVYMQQPQGHQ</sequence>
<dbReference type="Gramene" id="Jr04_06050_p1">
    <property type="protein sequence ID" value="cds.Jr04_06050_p1"/>
    <property type="gene ID" value="Jr04_06050"/>
</dbReference>
<protein>
    <recommendedName>
        <fullName evidence="2">Reverse transcriptase Ty1/copia-type domain-containing protein</fullName>
    </recommendedName>
</protein>
<comment type="caution">
    <text evidence="3">The sequence shown here is derived from an EMBL/GenBank/DDBJ whole genome shotgun (WGS) entry which is preliminary data.</text>
</comment>
<name>A0A833XVP4_JUGRE</name>
<dbReference type="AlphaFoldDB" id="A0A833XVP4"/>
<keyword evidence="1" id="KW-0812">Transmembrane</keyword>
<reference evidence="3" key="1">
    <citation type="submission" date="2015-10" db="EMBL/GenBank/DDBJ databases">
        <authorList>
            <person name="Martinez-Garcia P.J."/>
            <person name="Crepeau M.W."/>
            <person name="Puiu D."/>
            <person name="Gonzalez-Ibeas D."/>
            <person name="Whalen J."/>
            <person name="Stevens K."/>
            <person name="Paul R."/>
            <person name="Butterfield T."/>
            <person name="Britton M."/>
            <person name="Reagan R."/>
            <person name="Chakraborty S."/>
            <person name="Walawage S.L."/>
            <person name="Vasquez-Gross H.A."/>
            <person name="Cardeno C."/>
            <person name="Famula R."/>
            <person name="Pratt K."/>
            <person name="Kuruganti S."/>
            <person name="Aradhya M.K."/>
            <person name="Leslie C.A."/>
            <person name="Dandekar A.M."/>
            <person name="Salzberg S.L."/>
            <person name="Wegrzyn J.L."/>
            <person name="Langley C.H."/>
            <person name="Neale D.B."/>
        </authorList>
    </citation>
    <scope>NUCLEOTIDE SEQUENCE</scope>
    <source>
        <tissue evidence="3">Leaves</tissue>
    </source>
</reference>
<accession>A0A833XVP4</accession>
<feature type="domain" description="Reverse transcriptase Ty1/copia-type" evidence="2">
    <location>
        <begin position="11"/>
        <end position="115"/>
    </location>
</feature>